<proteinExistence type="inferred from homology"/>
<dbReference type="AlphaFoldDB" id="A0A4R1IBW3"/>
<comment type="catalytic activity">
    <reaction evidence="6">
        <text>a 2'-deoxycytidine in DNA + S-adenosyl-L-methionine = a 5-methyl-2'-deoxycytidine in DNA + S-adenosyl-L-homocysteine + H(+)</text>
        <dbReference type="Rhea" id="RHEA:13681"/>
        <dbReference type="Rhea" id="RHEA-COMP:11369"/>
        <dbReference type="Rhea" id="RHEA-COMP:11370"/>
        <dbReference type="ChEBI" id="CHEBI:15378"/>
        <dbReference type="ChEBI" id="CHEBI:57856"/>
        <dbReference type="ChEBI" id="CHEBI:59789"/>
        <dbReference type="ChEBI" id="CHEBI:85452"/>
        <dbReference type="ChEBI" id="CHEBI:85454"/>
        <dbReference type="EC" id="2.1.1.37"/>
    </reaction>
</comment>
<reference evidence="8 9" key="1">
    <citation type="submission" date="2019-03" db="EMBL/GenBank/DDBJ databases">
        <title>Genomic Encyclopedia of Type Strains, Phase IV (KMG-IV): sequencing the most valuable type-strain genomes for metagenomic binning, comparative biology and taxonomic classification.</title>
        <authorList>
            <person name="Goeker M."/>
        </authorList>
    </citation>
    <scope>NUCLEOTIDE SEQUENCE [LARGE SCALE GENOMIC DNA]</scope>
    <source>
        <strain evidence="8 9">DSM 101</strain>
    </source>
</reference>
<evidence type="ECO:0000256" key="1">
    <source>
        <dbReference type="ARBA" id="ARBA00011975"/>
    </source>
</evidence>
<dbReference type="InterPro" id="IPR001525">
    <property type="entry name" value="C5_MeTfrase"/>
</dbReference>
<dbReference type="GO" id="GO:0032259">
    <property type="term" value="P:methylation"/>
    <property type="evidence" value="ECO:0007669"/>
    <property type="project" value="UniProtKB-KW"/>
</dbReference>
<dbReference type="EC" id="2.1.1.37" evidence="1"/>
<evidence type="ECO:0000256" key="3">
    <source>
        <dbReference type="ARBA" id="ARBA00022679"/>
    </source>
</evidence>
<keyword evidence="9" id="KW-1185">Reference proteome</keyword>
<protein>
    <recommendedName>
        <fullName evidence="1">DNA (cytosine-5-)-methyltransferase</fullName>
        <ecNumber evidence="1">2.1.1.37</ecNumber>
    </recommendedName>
</protein>
<dbReference type="GO" id="GO:0003677">
    <property type="term" value="F:DNA binding"/>
    <property type="evidence" value="ECO:0007669"/>
    <property type="project" value="TreeGrafter"/>
</dbReference>
<organism evidence="8 9">
    <name type="scientific">Ancylobacter aquaticus</name>
    <dbReference type="NCBI Taxonomy" id="100"/>
    <lineage>
        <taxon>Bacteria</taxon>
        <taxon>Pseudomonadati</taxon>
        <taxon>Pseudomonadota</taxon>
        <taxon>Alphaproteobacteria</taxon>
        <taxon>Hyphomicrobiales</taxon>
        <taxon>Xanthobacteraceae</taxon>
        <taxon>Ancylobacter</taxon>
    </lineage>
</organism>
<dbReference type="GO" id="GO:0003886">
    <property type="term" value="F:DNA (cytosine-5-)-methyltransferase activity"/>
    <property type="evidence" value="ECO:0007669"/>
    <property type="project" value="UniProtKB-EC"/>
</dbReference>
<name>A0A4R1IBW3_ANCAQ</name>
<dbReference type="EMBL" id="SMFY01000001">
    <property type="protein sequence ID" value="TCK30619.1"/>
    <property type="molecule type" value="Genomic_DNA"/>
</dbReference>
<keyword evidence="5" id="KW-0680">Restriction system</keyword>
<dbReference type="InterPro" id="IPR029063">
    <property type="entry name" value="SAM-dependent_MTases_sf"/>
</dbReference>
<dbReference type="GO" id="GO:0009307">
    <property type="term" value="P:DNA restriction-modification system"/>
    <property type="evidence" value="ECO:0007669"/>
    <property type="project" value="UniProtKB-KW"/>
</dbReference>
<dbReference type="Proteomes" id="UP000295030">
    <property type="component" value="Unassembled WGS sequence"/>
</dbReference>
<accession>A0A4R1IBW3</accession>
<evidence type="ECO:0000256" key="5">
    <source>
        <dbReference type="ARBA" id="ARBA00022747"/>
    </source>
</evidence>
<dbReference type="NCBIfam" id="TIGR00675">
    <property type="entry name" value="dcm"/>
    <property type="match status" value="1"/>
</dbReference>
<evidence type="ECO:0000313" key="9">
    <source>
        <dbReference type="Proteomes" id="UP000295030"/>
    </source>
</evidence>
<evidence type="ECO:0000256" key="7">
    <source>
        <dbReference type="PROSITE-ProRule" id="PRU01016"/>
    </source>
</evidence>
<feature type="active site" evidence="7">
    <location>
        <position position="61"/>
    </location>
</feature>
<keyword evidence="2 7" id="KW-0489">Methyltransferase</keyword>
<evidence type="ECO:0000256" key="2">
    <source>
        <dbReference type="ARBA" id="ARBA00022603"/>
    </source>
</evidence>
<comment type="caution">
    <text evidence="8">The sequence shown here is derived from an EMBL/GenBank/DDBJ whole genome shotgun (WGS) entry which is preliminary data.</text>
</comment>
<sequence>MARWRVLAACDNDPAVANTYRANHPKTKFVSGDISDDATIDDLAMKVGGEHVDLMIICAPCQPFSSQNRVRAEDRRKQLIVRALAAVERLEPTAIFFENVPGLASAAYRSILDAVKARLSQLGYALSEPMVRDAADYGVPQRRRRCIMFAAKSQAAVNAFVSRDVRVPPRTVKHAIGNLPPLLSGEADACDILHRARVHQPIAIERLMNIPCDGGSRSSLPLRLELKCHVGRKSSFSDVYGRMAWSGPAPTLTTGCTDITRGRFAHPTQHRAITLREAARLQSFPDKYIFTGNVSEIATQIGNAVPPEMVRAFSPAFRAALKAAASA</sequence>
<dbReference type="GO" id="GO:0044027">
    <property type="term" value="P:negative regulation of gene expression via chromosomal CpG island methylation"/>
    <property type="evidence" value="ECO:0007669"/>
    <property type="project" value="TreeGrafter"/>
</dbReference>
<dbReference type="PANTHER" id="PTHR10629">
    <property type="entry name" value="CYTOSINE-SPECIFIC METHYLTRANSFERASE"/>
    <property type="match status" value="1"/>
</dbReference>
<evidence type="ECO:0000313" key="8">
    <source>
        <dbReference type="EMBL" id="TCK30619.1"/>
    </source>
</evidence>
<dbReference type="SUPFAM" id="SSF53335">
    <property type="entry name" value="S-adenosyl-L-methionine-dependent methyltransferases"/>
    <property type="match status" value="1"/>
</dbReference>
<dbReference type="Gene3D" id="3.40.50.150">
    <property type="entry name" value="Vaccinia Virus protein VP39"/>
    <property type="match status" value="1"/>
</dbReference>
<evidence type="ECO:0000256" key="4">
    <source>
        <dbReference type="ARBA" id="ARBA00022691"/>
    </source>
</evidence>
<dbReference type="PANTHER" id="PTHR10629:SF52">
    <property type="entry name" value="DNA (CYTOSINE-5)-METHYLTRANSFERASE 1"/>
    <property type="match status" value="1"/>
</dbReference>
<evidence type="ECO:0000256" key="6">
    <source>
        <dbReference type="ARBA" id="ARBA00047422"/>
    </source>
</evidence>
<dbReference type="InterPro" id="IPR050390">
    <property type="entry name" value="C5-Methyltransferase"/>
</dbReference>
<keyword evidence="4 7" id="KW-0949">S-adenosyl-L-methionine</keyword>
<dbReference type="Pfam" id="PF00145">
    <property type="entry name" value="DNA_methylase"/>
    <property type="match status" value="1"/>
</dbReference>
<dbReference type="PROSITE" id="PS51679">
    <property type="entry name" value="SAM_MT_C5"/>
    <property type="match status" value="1"/>
</dbReference>
<dbReference type="Gene3D" id="3.90.120.10">
    <property type="entry name" value="DNA Methylase, subunit A, domain 2"/>
    <property type="match status" value="1"/>
</dbReference>
<comment type="similarity">
    <text evidence="7">Belongs to the class I-like SAM-binding methyltransferase superfamily. C5-methyltransferase family.</text>
</comment>
<gene>
    <name evidence="8" type="ORF">EV667_0714</name>
</gene>
<keyword evidence="3 7" id="KW-0808">Transferase</keyword>